<sequence length="201" mass="21690">MKVLFSHLFAHHYTHRKNLRKSRLRLKMFSKNKITIAAISALLISGTAMAQTSSGSVSATGSFNAATCSVTLPNATASFGTVTNQEVNAAKAYQKIKSVTADQGISVTDCTTPASLTVATTNFQSNGYVYPALNEATGNQQKDFALWMKVGDKGVSSYNAPIELANGTYPIELQMIKISNNYNKNHTGAWSAQYTLTATYN</sequence>
<reference evidence="2 3" key="1">
    <citation type="submission" date="2016-03" db="EMBL/GenBank/DDBJ databases">
        <title>Genome Sequence and Comparative Pathogenic Determinants of Uropathogenic Escherichia coli O25b:H4, a Clinical Isolate from Saudi Arabia.</title>
        <authorList>
            <person name="Alyamani E.A.J."/>
            <person name="Khiyami M.A."/>
            <person name="Booq R.Y."/>
            <person name="Bahwerth F.S."/>
            <person name="Vaisvil B."/>
            <person name="Schmitt D.P."/>
            <person name="Kapatral V."/>
        </authorList>
    </citation>
    <scope>NUCLEOTIDE SEQUENCE [LARGE SCALE GENOMIC DNA]</scope>
    <source>
        <strain evidence="2 3">O25b:H4</strain>
    </source>
</reference>
<evidence type="ECO:0000313" key="3">
    <source>
        <dbReference type="Proteomes" id="UP000183316"/>
    </source>
</evidence>
<dbReference type="Proteomes" id="UP000183316">
    <property type="component" value="Chromosome"/>
</dbReference>
<evidence type="ECO:0008006" key="4">
    <source>
        <dbReference type="Google" id="ProtNLM"/>
    </source>
</evidence>
<feature type="signal peptide" evidence="1">
    <location>
        <begin position="1"/>
        <end position="50"/>
    </location>
</feature>
<dbReference type="SUPFAM" id="SSF49401">
    <property type="entry name" value="Bacterial adhesins"/>
    <property type="match status" value="1"/>
</dbReference>
<dbReference type="EMBL" id="CP015085">
    <property type="protein sequence ID" value="ANK04790.1"/>
    <property type="molecule type" value="Genomic_DNA"/>
</dbReference>
<dbReference type="InterPro" id="IPR008966">
    <property type="entry name" value="Adhesion_dom_sf"/>
</dbReference>
<evidence type="ECO:0000313" key="2">
    <source>
        <dbReference type="EMBL" id="ANK04790.1"/>
    </source>
</evidence>
<accession>A0A192CFU2</accession>
<dbReference type="PATRIC" id="fig|941280.3.peg.3498"/>
<keyword evidence="1" id="KW-0732">Signal</keyword>
<organism evidence="2 3">
    <name type="scientific">Escherichia coli O25b:H4</name>
    <dbReference type="NCBI Taxonomy" id="941280"/>
    <lineage>
        <taxon>Bacteria</taxon>
        <taxon>Pseudomonadati</taxon>
        <taxon>Pseudomonadota</taxon>
        <taxon>Gammaproteobacteria</taxon>
        <taxon>Enterobacterales</taxon>
        <taxon>Enterobacteriaceae</taxon>
        <taxon>Escherichia</taxon>
    </lineage>
</organism>
<dbReference type="AlphaFoldDB" id="A0A192CFU2"/>
<dbReference type="RefSeq" id="WP_250346103.1">
    <property type="nucleotide sequence ID" value="NZ_SEVC01000002.1"/>
</dbReference>
<evidence type="ECO:0000256" key="1">
    <source>
        <dbReference type="SAM" id="SignalP"/>
    </source>
</evidence>
<proteinExistence type="predicted"/>
<gene>
    <name evidence="2" type="ORF">WLH_03529</name>
</gene>
<feature type="chain" id="PRO_5008251423" description="Adhesin" evidence="1">
    <location>
        <begin position="51"/>
        <end position="201"/>
    </location>
</feature>
<name>A0A192CFU2_ECO25</name>
<protein>
    <recommendedName>
        <fullName evidence="4">Adhesin</fullName>
    </recommendedName>
</protein>